<keyword evidence="2" id="KW-1185">Reference proteome</keyword>
<dbReference type="HOGENOM" id="CLU_2727405_0_0_1"/>
<reference evidence="2" key="1">
    <citation type="journal article" date="2007" name="Nature">
        <title>The grapevine genome sequence suggests ancestral hexaploidization in major angiosperm phyla.</title>
        <authorList>
            <consortium name="The French-Italian Public Consortium for Grapevine Genome Characterization."/>
            <person name="Jaillon O."/>
            <person name="Aury J.-M."/>
            <person name="Noel B."/>
            <person name="Policriti A."/>
            <person name="Clepet C."/>
            <person name="Casagrande A."/>
            <person name="Choisne N."/>
            <person name="Aubourg S."/>
            <person name="Vitulo N."/>
            <person name="Jubin C."/>
            <person name="Vezzi A."/>
            <person name="Legeai F."/>
            <person name="Hugueney P."/>
            <person name="Dasilva C."/>
            <person name="Horner D."/>
            <person name="Mica E."/>
            <person name="Jublot D."/>
            <person name="Poulain J."/>
            <person name="Bruyere C."/>
            <person name="Billault A."/>
            <person name="Segurens B."/>
            <person name="Gouyvenoux M."/>
            <person name="Ugarte E."/>
            <person name="Cattonaro F."/>
            <person name="Anthouard V."/>
            <person name="Vico V."/>
            <person name="Del Fabbro C."/>
            <person name="Alaux M."/>
            <person name="Di Gaspero G."/>
            <person name="Dumas V."/>
            <person name="Felice N."/>
            <person name="Paillard S."/>
            <person name="Juman I."/>
            <person name="Moroldo M."/>
            <person name="Scalabrin S."/>
            <person name="Canaguier A."/>
            <person name="Le Clainche I."/>
            <person name="Malacrida G."/>
            <person name="Durand E."/>
            <person name="Pesole G."/>
            <person name="Laucou V."/>
            <person name="Chatelet P."/>
            <person name="Merdinoglu D."/>
            <person name="Delledonne M."/>
            <person name="Pezzotti M."/>
            <person name="Lecharny A."/>
            <person name="Scarpelli C."/>
            <person name="Artiguenave F."/>
            <person name="Pe M.E."/>
            <person name="Valle G."/>
            <person name="Morgante M."/>
            <person name="Caboche M."/>
            <person name="Adam-Blondon A.-F."/>
            <person name="Weissenbach J."/>
            <person name="Quetier F."/>
            <person name="Wincker P."/>
        </authorList>
    </citation>
    <scope>NUCLEOTIDE SEQUENCE [LARGE SCALE GENOMIC DNA]</scope>
    <source>
        <strain evidence="2">cv. Pinot noir / PN40024</strain>
    </source>
</reference>
<proteinExistence type="predicted"/>
<evidence type="ECO:0000313" key="1">
    <source>
        <dbReference type="EMBL" id="CBI24643.3"/>
    </source>
</evidence>
<name>D7T2B2_VITVI</name>
<accession>D7T2B2</accession>
<evidence type="ECO:0000313" key="2">
    <source>
        <dbReference type="Proteomes" id="UP000009183"/>
    </source>
</evidence>
<dbReference type="Proteomes" id="UP000009183">
    <property type="component" value="Chromosome 5"/>
</dbReference>
<dbReference type="AlphaFoldDB" id="D7T2B2"/>
<dbReference type="InParanoid" id="D7T2B2"/>
<dbReference type="EMBL" id="FN595507">
    <property type="protein sequence ID" value="CBI24643.3"/>
    <property type="molecule type" value="Genomic_DNA"/>
</dbReference>
<gene>
    <name evidence="1" type="ordered locus">VIT_05s0094g00140</name>
</gene>
<organism evidence="1 2">
    <name type="scientific">Vitis vinifera</name>
    <name type="common">Grape</name>
    <dbReference type="NCBI Taxonomy" id="29760"/>
    <lineage>
        <taxon>Eukaryota</taxon>
        <taxon>Viridiplantae</taxon>
        <taxon>Streptophyta</taxon>
        <taxon>Embryophyta</taxon>
        <taxon>Tracheophyta</taxon>
        <taxon>Spermatophyta</taxon>
        <taxon>Magnoliopsida</taxon>
        <taxon>eudicotyledons</taxon>
        <taxon>Gunneridae</taxon>
        <taxon>Pentapetalae</taxon>
        <taxon>rosids</taxon>
        <taxon>Vitales</taxon>
        <taxon>Vitaceae</taxon>
        <taxon>Viteae</taxon>
        <taxon>Vitis</taxon>
    </lineage>
</organism>
<sequence>MAGLTCDHLLDPLACRPIRPASLFVKWCDLLVEQKVVVGFERFYCPNHDCSALIVNECGGVVVVKEIKVPKL</sequence>
<dbReference type="PaxDb" id="29760-VIT_05s0094g00140.t01"/>
<protein>
    <submittedName>
        <fullName evidence="1">Uncharacterized protein</fullName>
    </submittedName>
</protein>